<dbReference type="EMBL" id="BMOE01000012">
    <property type="protein sequence ID" value="GGJ84171.1"/>
    <property type="molecule type" value="Genomic_DNA"/>
</dbReference>
<feature type="transmembrane region" description="Helical" evidence="1">
    <location>
        <begin position="230"/>
        <end position="252"/>
    </location>
</feature>
<reference evidence="2" key="1">
    <citation type="journal article" date="2014" name="Int. J. Syst. Evol. Microbiol.">
        <title>Complete genome sequence of Corynebacterium casei LMG S-19264T (=DSM 44701T), isolated from a smear-ripened cheese.</title>
        <authorList>
            <consortium name="US DOE Joint Genome Institute (JGI-PGF)"/>
            <person name="Walter F."/>
            <person name="Albersmeier A."/>
            <person name="Kalinowski J."/>
            <person name="Ruckert C."/>
        </authorList>
    </citation>
    <scope>NUCLEOTIDE SEQUENCE</scope>
    <source>
        <strain evidence="2">JCM 14371</strain>
    </source>
</reference>
<evidence type="ECO:0000256" key="1">
    <source>
        <dbReference type="SAM" id="Phobius"/>
    </source>
</evidence>
<organism evidence="2 3">
    <name type="scientific">Deinococcus aquiradiocola</name>
    <dbReference type="NCBI Taxonomy" id="393059"/>
    <lineage>
        <taxon>Bacteria</taxon>
        <taxon>Thermotogati</taxon>
        <taxon>Deinococcota</taxon>
        <taxon>Deinococci</taxon>
        <taxon>Deinococcales</taxon>
        <taxon>Deinococcaceae</taxon>
        <taxon>Deinococcus</taxon>
    </lineage>
</organism>
<dbReference type="RefSeq" id="WP_188964117.1">
    <property type="nucleotide sequence ID" value="NZ_BMOE01000012.1"/>
</dbReference>
<sequence length="257" mass="27498">MLTLLTLELRKLLGARSVRIAIVICFLLPWIWSLAPRLQQVYGLVLTSGFQVPAISLITSVQFVLPLFVALSCAEMIGTEVAQGTLAPLLLRPIDRNRVILSKLLTALVYPALLLLVLLVGSFLAGLRLGYGDFVGGSGLGPGGFIGQGALSSGVAFAQVLRGYLLGALVMAPIAALAMLFGVAFLNTAAAALATIATLQIMRLLTVFPEGFQQILLTTHLDLFLRQGNITQSIILLVIYTVGFCLLSIFAFDRRDV</sequence>
<evidence type="ECO:0000313" key="2">
    <source>
        <dbReference type="EMBL" id="GGJ84171.1"/>
    </source>
</evidence>
<dbReference type="AlphaFoldDB" id="A0A917PMS9"/>
<keyword evidence="1" id="KW-0812">Transmembrane</keyword>
<dbReference type="Proteomes" id="UP000635726">
    <property type="component" value="Unassembled WGS sequence"/>
</dbReference>
<protein>
    <submittedName>
        <fullName evidence="2">ABC transporter permease</fullName>
    </submittedName>
</protein>
<dbReference type="PANTHER" id="PTHR37305:SF1">
    <property type="entry name" value="MEMBRANE PROTEIN"/>
    <property type="match status" value="1"/>
</dbReference>
<feature type="transmembrane region" description="Helical" evidence="1">
    <location>
        <begin position="52"/>
        <end position="71"/>
    </location>
</feature>
<feature type="transmembrane region" description="Helical" evidence="1">
    <location>
        <begin position="104"/>
        <end position="125"/>
    </location>
</feature>
<evidence type="ECO:0000313" key="3">
    <source>
        <dbReference type="Proteomes" id="UP000635726"/>
    </source>
</evidence>
<feature type="transmembrane region" description="Helical" evidence="1">
    <location>
        <begin position="145"/>
        <end position="165"/>
    </location>
</feature>
<keyword evidence="1" id="KW-1133">Transmembrane helix</keyword>
<name>A0A917PMS9_9DEIO</name>
<proteinExistence type="predicted"/>
<reference evidence="2" key="2">
    <citation type="submission" date="2020-09" db="EMBL/GenBank/DDBJ databases">
        <authorList>
            <person name="Sun Q."/>
            <person name="Ohkuma M."/>
        </authorList>
    </citation>
    <scope>NUCLEOTIDE SEQUENCE</scope>
    <source>
        <strain evidence="2">JCM 14371</strain>
    </source>
</reference>
<dbReference type="Pfam" id="PF12730">
    <property type="entry name" value="ABC2_membrane_4"/>
    <property type="match status" value="1"/>
</dbReference>
<keyword evidence="3" id="KW-1185">Reference proteome</keyword>
<dbReference type="PANTHER" id="PTHR37305">
    <property type="entry name" value="INTEGRAL MEMBRANE PROTEIN-RELATED"/>
    <property type="match status" value="1"/>
</dbReference>
<accession>A0A917PMS9</accession>
<gene>
    <name evidence="2" type="ORF">GCM10008939_30060</name>
</gene>
<feature type="transmembrane region" description="Helical" evidence="1">
    <location>
        <begin position="12"/>
        <end position="32"/>
    </location>
</feature>
<keyword evidence="1" id="KW-0472">Membrane</keyword>
<comment type="caution">
    <text evidence="2">The sequence shown here is derived from an EMBL/GenBank/DDBJ whole genome shotgun (WGS) entry which is preliminary data.</text>
</comment>